<keyword evidence="2" id="KW-1185">Reference proteome</keyword>
<proteinExistence type="predicted"/>
<evidence type="ECO:0000313" key="1">
    <source>
        <dbReference type="EMBL" id="GBG23380.1"/>
    </source>
</evidence>
<organism evidence="1 2">
    <name type="scientific">Nostoc commune NIES-4072</name>
    <dbReference type="NCBI Taxonomy" id="2005467"/>
    <lineage>
        <taxon>Bacteria</taxon>
        <taxon>Bacillati</taxon>
        <taxon>Cyanobacteriota</taxon>
        <taxon>Cyanophyceae</taxon>
        <taxon>Nostocales</taxon>
        <taxon>Nostocaceae</taxon>
        <taxon>Nostoc</taxon>
    </lineage>
</organism>
<gene>
    <name evidence="1" type="ORF">NIES4072_70920</name>
</gene>
<name>A0A2R5FXD3_NOSCO</name>
<dbReference type="OrthoDB" id="570991at2"/>
<evidence type="ECO:0000313" key="2">
    <source>
        <dbReference type="Proteomes" id="UP000245124"/>
    </source>
</evidence>
<reference evidence="1 2" key="1">
    <citation type="submission" date="2017-06" db="EMBL/GenBank/DDBJ databases">
        <title>Genome sequencing of cyanobaciteial culture collection at National Institute for Environmental Studies (NIES).</title>
        <authorList>
            <person name="Hirose Y."/>
            <person name="Shimura Y."/>
            <person name="Fujisawa T."/>
            <person name="Nakamura Y."/>
            <person name="Kawachi M."/>
        </authorList>
    </citation>
    <scope>NUCLEOTIDE SEQUENCE [LARGE SCALE GENOMIC DNA]</scope>
    <source>
        <strain evidence="1 2">NIES-4072</strain>
    </source>
</reference>
<accession>A0A2R5FXD3</accession>
<dbReference type="RefSeq" id="WP_109013239.1">
    <property type="nucleotide sequence ID" value="NZ_BDUD01000002.1"/>
</dbReference>
<sequence length="245" mass="27668">MKQNLITQEFGIIIAAKNHNPTILNPDFLKYSGIVPQEWELLRQPIYTQNVSQLAFTNGIMIVAEPTRVIFIEAIEQKAIKEITVAEIAKKYVQTLPNVQYEAIGLNPRGYISFEQQDNAASQYLAKTFLSGGDWQSLGTTPVRATLNLVYTLERCPFYLTVSEAALRNPDETNIPIILFNGSFSYEVKSEKSAERVVNLHDIIDNWQTDLSNYQEIINTKILLKSEIPTTVVPDVFTMNHSVVA</sequence>
<dbReference type="EMBL" id="BDUD01000002">
    <property type="protein sequence ID" value="GBG23380.1"/>
    <property type="molecule type" value="Genomic_DNA"/>
</dbReference>
<dbReference type="Proteomes" id="UP000245124">
    <property type="component" value="Unassembled WGS sequence"/>
</dbReference>
<protein>
    <submittedName>
        <fullName evidence="1">Uncharacterized protein</fullName>
    </submittedName>
</protein>
<dbReference type="AlphaFoldDB" id="A0A2R5FXD3"/>
<comment type="caution">
    <text evidence="1">The sequence shown here is derived from an EMBL/GenBank/DDBJ whole genome shotgun (WGS) entry which is preliminary data.</text>
</comment>